<dbReference type="GO" id="GO:0005829">
    <property type="term" value="C:cytosol"/>
    <property type="evidence" value="ECO:0007669"/>
    <property type="project" value="TreeGrafter"/>
</dbReference>
<dbReference type="SUPFAM" id="SSF50447">
    <property type="entry name" value="Translation proteins"/>
    <property type="match status" value="1"/>
</dbReference>
<dbReference type="InterPro" id="IPR004535">
    <property type="entry name" value="Transl_elong_SelB"/>
</dbReference>
<keyword evidence="3" id="KW-0547">Nucleotide-binding</keyword>
<dbReference type="GO" id="GO:0000049">
    <property type="term" value="F:tRNA binding"/>
    <property type="evidence" value="ECO:0007669"/>
    <property type="project" value="TreeGrafter"/>
</dbReference>
<sequence>MAIIGTAGHVDHGKSALIQALTSIDPDRLPEEKRREMTIDLGFAWLQVSSGETIGIVDVPGHEDFIKNMIAGAGGIDAALLVIAADEGWMPQTEEHLQILDLLHIKHGIVALNKIDLIDDPEWLDLIEEDIRERLKGTVLSKALIVRVSATKETNIGELRQRLEELVLKVSKRDVGKPCLPIDRIFSMKGSGVVVTGTLVDGALARGDKVYIFPKNLRPYIRTLESYKEKRERAERGTRVAVNLVGLE</sequence>
<dbReference type="InterPro" id="IPR005225">
    <property type="entry name" value="Small_GTP-bd"/>
</dbReference>
<dbReference type="SUPFAM" id="SSF52540">
    <property type="entry name" value="P-loop containing nucleoside triphosphate hydrolases"/>
    <property type="match status" value="1"/>
</dbReference>
<dbReference type="PANTHER" id="PTHR42854">
    <property type="entry name" value="EUKARYOTIC TRANSLATION INITIATION FACTOR 2 SUBUNIT 3 FAMILY MEMBER"/>
    <property type="match status" value="1"/>
</dbReference>
<comment type="subcellular location">
    <subcellularLocation>
        <location evidence="1">Cytoplasm</location>
    </subcellularLocation>
</comment>
<name>X1TUA0_9ZZZZ</name>
<dbReference type="GO" id="GO:0003924">
    <property type="term" value="F:GTPase activity"/>
    <property type="evidence" value="ECO:0007669"/>
    <property type="project" value="InterPro"/>
</dbReference>
<dbReference type="GO" id="GO:0001514">
    <property type="term" value="P:selenocysteine incorporation"/>
    <property type="evidence" value="ECO:0007669"/>
    <property type="project" value="InterPro"/>
</dbReference>
<comment type="caution">
    <text evidence="7">The sequence shown here is derived from an EMBL/GenBank/DDBJ whole genome shotgun (WGS) entry which is preliminary data.</text>
</comment>
<dbReference type="AlphaFoldDB" id="X1TUA0"/>
<dbReference type="InterPro" id="IPR009000">
    <property type="entry name" value="Transl_B-barrel_sf"/>
</dbReference>
<evidence type="ECO:0000256" key="1">
    <source>
        <dbReference type="ARBA" id="ARBA00004496"/>
    </source>
</evidence>
<dbReference type="Pfam" id="PF00009">
    <property type="entry name" value="GTP_EFTU"/>
    <property type="match status" value="1"/>
</dbReference>
<keyword evidence="5" id="KW-0342">GTP-binding</keyword>
<accession>X1TUA0</accession>
<feature type="domain" description="Tr-type G" evidence="6">
    <location>
        <begin position="1"/>
        <end position="172"/>
    </location>
</feature>
<dbReference type="PRINTS" id="PR00315">
    <property type="entry name" value="ELONGATNFCT"/>
</dbReference>
<dbReference type="Gene3D" id="3.40.50.300">
    <property type="entry name" value="P-loop containing nucleotide triphosphate hydrolases"/>
    <property type="match status" value="1"/>
</dbReference>
<dbReference type="EMBL" id="BARW01020399">
    <property type="protein sequence ID" value="GAI91135.1"/>
    <property type="molecule type" value="Genomic_DNA"/>
</dbReference>
<evidence type="ECO:0000256" key="2">
    <source>
        <dbReference type="ARBA" id="ARBA00022490"/>
    </source>
</evidence>
<evidence type="ECO:0000313" key="7">
    <source>
        <dbReference type="EMBL" id="GAI91135.1"/>
    </source>
</evidence>
<dbReference type="Gene3D" id="2.40.30.10">
    <property type="entry name" value="Translation factors"/>
    <property type="match status" value="1"/>
</dbReference>
<keyword evidence="4" id="KW-0648">Protein biosynthesis</keyword>
<dbReference type="GO" id="GO:0035368">
    <property type="term" value="F:selenocysteine insertion sequence binding"/>
    <property type="evidence" value="ECO:0007669"/>
    <property type="project" value="TreeGrafter"/>
</dbReference>
<feature type="non-terminal residue" evidence="7">
    <location>
        <position position="248"/>
    </location>
</feature>
<dbReference type="InterPro" id="IPR000795">
    <property type="entry name" value="T_Tr_GTP-bd_dom"/>
</dbReference>
<protein>
    <recommendedName>
        <fullName evidence="6">Tr-type G domain-containing protein</fullName>
    </recommendedName>
</protein>
<evidence type="ECO:0000256" key="3">
    <source>
        <dbReference type="ARBA" id="ARBA00022741"/>
    </source>
</evidence>
<dbReference type="GO" id="GO:0005525">
    <property type="term" value="F:GTP binding"/>
    <property type="evidence" value="ECO:0007669"/>
    <property type="project" value="UniProtKB-KW"/>
</dbReference>
<dbReference type="InterPro" id="IPR027417">
    <property type="entry name" value="P-loop_NTPase"/>
</dbReference>
<evidence type="ECO:0000256" key="4">
    <source>
        <dbReference type="ARBA" id="ARBA00022917"/>
    </source>
</evidence>
<evidence type="ECO:0000256" key="5">
    <source>
        <dbReference type="ARBA" id="ARBA00023134"/>
    </source>
</evidence>
<proteinExistence type="predicted"/>
<dbReference type="GO" id="GO:0016259">
    <property type="term" value="P:selenocysteine metabolic process"/>
    <property type="evidence" value="ECO:0007669"/>
    <property type="project" value="TreeGrafter"/>
</dbReference>
<dbReference type="CDD" id="cd04171">
    <property type="entry name" value="SelB"/>
    <property type="match status" value="1"/>
</dbReference>
<dbReference type="NCBIfam" id="TIGR00475">
    <property type="entry name" value="selB"/>
    <property type="match status" value="1"/>
</dbReference>
<dbReference type="PROSITE" id="PS51722">
    <property type="entry name" value="G_TR_2"/>
    <property type="match status" value="1"/>
</dbReference>
<keyword evidence="2" id="KW-0963">Cytoplasm</keyword>
<evidence type="ECO:0000259" key="6">
    <source>
        <dbReference type="PROSITE" id="PS51722"/>
    </source>
</evidence>
<organism evidence="7">
    <name type="scientific">marine sediment metagenome</name>
    <dbReference type="NCBI Taxonomy" id="412755"/>
    <lineage>
        <taxon>unclassified sequences</taxon>
        <taxon>metagenomes</taxon>
        <taxon>ecological metagenomes</taxon>
    </lineage>
</organism>
<reference evidence="7" key="1">
    <citation type="journal article" date="2014" name="Front. Microbiol.">
        <title>High frequency of phylogenetically diverse reductive dehalogenase-homologous genes in deep subseafloor sedimentary metagenomes.</title>
        <authorList>
            <person name="Kawai M."/>
            <person name="Futagami T."/>
            <person name="Toyoda A."/>
            <person name="Takaki Y."/>
            <person name="Nishi S."/>
            <person name="Hori S."/>
            <person name="Arai W."/>
            <person name="Tsubouchi T."/>
            <person name="Morono Y."/>
            <person name="Uchiyama I."/>
            <person name="Ito T."/>
            <person name="Fujiyama A."/>
            <person name="Inagaki F."/>
            <person name="Takami H."/>
        </authorList>
    </citation>
    <scope>NUCLEOTIDE SEQUENCE</scope>
    <source>
        <strain evidence="7">Expedition CK06-06</strain>
    </source>
</reference>
<dbReference type="NCBIfam" id="TIGR00231">
    <property type="entry name" value="small_GTP"/>
    <property type="match status" value="1"/>
</dbReference>
<dbReference type="InterPro" id="IPR050543">
    <property type="entry name" value="eIF2G"/>
</dbReference>
<dbReference type="PANTHER" id="PTHR42854:SF3">
    <property type="entry name" value="EUKARYOTIC TRANSLATION INITIATION FACTOR 2 SUBUNIT 3-RELATED"/>
    <property type="match status" value="1"/>
</dbReference>
<gene>
    <name evidence="7" type="ORF">S12H4_34474</name>
</gene>
<dbReference type="GO" id="GO:0003746">
    <property type="term" value="F:translation elongation factor activity"/>
    <property type="evidence" value="ECO:0007669"/>
    <property type="project" value="InterPro"/>
</dbReference>